<evidence type="ECO:0000313" key="2">
    <source>
        <dbReference type="Proteomes" id="UP000487649"/>
    </source>
</evidence>
<comment type="caution">
    <text evidence="1">The sequence shown here is derived from an EMBL/GenBank/DDBJ whole genome shotgun (WGS) entry which is preliminary data.</text>
</comment>
<sequence length="53" mass="6051">MLVEKRIVIEKEKEAELSELVEILKEMTGQEIRDLKIFAQGNKFAKVTMGKSA</sequence>
<organism evidence="1 2">
    <name type="scientific">Turicibacter sanguinis</name>
    <dbReference type="NCBI Taxonomy" id="154288"/>
    <lineage>
        <taxon>Bacteria</taxon>
        <taxon>Bacillati</taxon>
        <taxon>Bacillota</taxon>
        <taxon>Erysipelotrichia</taxon>
        <taxon>Erysipelotrichales</taxon>
        <taxon>Turicibacteraceae</taxon>
        <taxon>Turicibacter</taxon>
    </lineage>
</organism>
<dbReference type="AlphaFoldDB" id="A0A9X4XG69"/>
<name>A0A9X4XG69_9FIRM</name>
<accession>A0A9X4XG69</accession>
<gene>
    <name evidence="1" type="ORF">GMA92_15690</name>
</gene>
<dbReference type="Proteomes" id="UP000487649">
    <property type="component" value="Unassembled WGS sequence"/>
</dbReference>
<evidence type="ECO:0000313" key="1">
    <source>
        <dbReference type="EMBL" id="MTK22836.1"/>
    </source>
</evidence>
<reference evidence="1 2" key="1">
    <citation type="journal article" date="2019" name="Nat. Med.">
        <title>A library of human gut bacterial isolates paired with longitudinal multiomics data enables mechanistic microbiome research.</title>
        <authorList>
            <person name="Poyet M."/>
            <person name="Groussin M."/>
            <person name="Gibbons S.M."/>
            <person name="Avila-Pacheco J."/>
            <person name="Jiang X."/>
            <person name="Kearney S.M."/>
            <person name="Perrotta A.R."/>
            <person name="Berdy B."/>
            <person name="Zhao S."/>
            <person name="Lieberman T.D."/>
            <person name="Swanson P.K."/>
            <person name="Smith M."/>
            <person name="Roesemann S."/>
            <person name="Alexander J.E."/>
            <person name="Rich S.A."/>
            <person name="Livny J."/>
            <person name="Vlamakis H."/>
            <person name="Clish C."/>
            <person name="Bullock K."/>
            <person name="Deik A."/>
            <person name="Scott J."/>
            <person name="Pierce K.A."/>
            <person name="Xavier R.J."/>
            <person name="Alm E.J."/>
        </authorList>
    </citation>
    <scope>NUCLEOTIDE SEQUENCE [LARGE SCALE GENOMIC DNA]</scope>
    <source>
        <strain evidence="1 2">BIOML-A198</strain>
    </source>
</reference>
<protein>
    <submittedName>
        <fullName evidence="1">Uncharacterized protein</fullName>
    </submittedName>
</protein>
<dbReference type="EMBL" id="WMQE01000066">
    <property type="protein sequence ID" value="MTK22836.1"/>
    <property type="molecule type" value="Genomic_DNA"/>
</dbReference>
<proteinExistence type="predicted"/>